<evidence type="ECO:0000256" key="1">
    <source>
        <dbReference type="SAM" id="SignalP"/>
    </source>
</evidence>
<dbReference type="RefSeq" id="WP_342694607.1">
    <property type="nucleotide sequence ID" value="NZ_JBCGDO010000001.1"/>
</dbReference>
<dbReference type="InterPro" id="IPR016187">
    <property type="entry name" value="CTDL_fold"/>
</dbReference>
<dbReference type="Proteomes" id="UP001460072">
    <property type="component" value="Unassembled WGS sequence"/>
</dbReference>
<dbReference type="NCBIfam" id="TIGR04131">
    <property type="entry name" value="Bac_Flav_CTERM"/>
    <property type="match status" value="1"/>
</dbReference>
<dbReference type="Gene3D" id="3.10.100.10">
    <property type="entry name" value="Mannose-Binding Protein A, subunit A"/>
    <property type="match status" value="1"/>
</dbReference>
<dbReference type="PROSITE" id="PS50041">
    <property type="entry name" value="C_TYPE_LECTIN_2"/>
    <property type="match status" value="1"/>
</dbReference>
<name>A0ABU9N1V2_9FLAO</name>
<evidence type="ECO:0000313" key="3">
    <source>
        <dbReference type="EMBL" id="MEM0541376.1"/>
    </source>
</evidence>
<protein>
    <submittedName>
        <fullName evidence="3">T9SS type B sorting domain-containing protein</fullName>
    </submittedName>
</protein>
<sequence length="690" mass="74134">MKKKLRFFLIFTLLLFTNTLILGQNAAPILIATGNQIFCPGTPIKIVTSMTITDTDDIGIDAIYVQISSGYSVGEDLLTLTGIHPSIVSTWNATTGTLSLTGVSGQPTYVELVAAIKEIEFSSSAINPSGIRNFSIAVGQANYLPSNGHYYLYVPNVGISWSNARIAAQASTYYGLQGYLATLTSAEEAQIAGEQTTGAGWIGGSDEANEGVWRWMTGPEAGTVFWNGNISGFSPNFAFWNNGEPNNSNDEDYAHITAVGVGILGSWNDLTNVGEASGVYQPKGYIVEYGGTPGDPVLQIATSTTLLIPSIQPVATYGVCENDSVILNAAAINGVVNWYANPSGGLPLATGNQFTTPTLSNTTIYYLDAFEAGCTTGTRVPLTVNSIEKPLLTVTSPISFCESASGVLSASTTSGTVNWFTNFTDNSPIATGTTFTLPQLLTSINYYVQANNNNCLSPREQVSIIVIPKPVLLNDVQLNICEGSTLNLNAESIEPSYLWSTGETTEQIAVSSQGQFSVQVTNSFNCSATRFFDVTVNATPVISEIITNQSNATIVTTNEGDFQFSINGIDYQNSNSFQNLQGGNYVGYVFETNGCGFDEKPFFVISYPDFFTPNGDGYNDTWTVKGVFNVSNAEVSIFDRFGKLIAILNAANPDWDGTLNGQFLPSTDYWFIAKIDNNTPSKKGHFTLKR</sequence>
<reference evidence="3 4" key="1">
    <citation type="submission" date="2024-03" db="EMBL/GenBank/DDBJ databases">
        <title>Two novel species of the genus Flavobacterium exhibiting potentially degradation of complex polysaccharides.</title>
        <authorList>
            <person name="Lian X."/>
        </authorList>
    </citation>
    <scope>NUCLEOTIDE SEQUENCE [LARGE SCALE GENOMIC DNA]</scope>
    <source>
        <strain evidence="4">j3</strain>
    </source>
</reference>
<keyword evidence="4" id="KW-1185">Reference proteome</keyword>
<dbReference type="InterPro" id="IPR026341">
    <property type="entry name" value="T9SS_type_B"/>
</dbReference>
<keyword evidence="1" id="KW-0732">Signal</keyword>
<dbReference type="Pfam" id="PF19081">
    <property type="entry name" value="Ig_7"/>
    <property type="match status" value="2"/>
</dbReference>
<feature type="domain" description="C-type lectin" evidence="2">
    <location>
        <begin position="146"/>
        <end position="269"/>
    </location>
</feature>
<dbReference type="InterPro" id="IPR034007">
    <property type="entry name" value="CTLD_bac"/>
</dbReference>
<dbReference type="EMBL" id="JBCGDO010000001">
    <property type="protein sequence ID" value="MEM0541376.1"/>
    <property type="molecule type" value="Genomic_DNA"/>
</dbReference>
<evidence type="ECO:0000313" key="4">
    <source>
        <dbReference type="Proteomes" id="UP001460072"/>
    </source>
</evidence>
<evidence type="ECO:0000259" key="2">
    <source>
        <dbReference type="PROSITE" id="PS50041"/>
    </source>
</evidence>
<dbReference type="SUPFAM" id="SSF56436">
    <property type="entry name" value="C-type lectin-like"/>
    <property type="match status" value="1"/>
</dbReference>
<gene>
    <name evidence="3" type="ORF">WFZ85_02005</name>
</gene>
<accession>A0ABU9N1V2</accession>
<dbReference type="CDD" id="cd03603">
    <property type="entry name" value="CLECT_VCBS"/>
    <property type="match status" value="1"/>
</dbReference>
<comment type="caution">
    <text evidence="3">The sequence shown here is derived from an EMBL/GenBank/DDBJ whole genome shotgun (WGS) entry which is preliminary data.</text>
</comment>
<dbReference type="InterPro" id="IPR001304">
    <property type="entry name" value="C-type_lectin-like"/>
</dbReference>
<dbReference type="InterPro" id="IPR016186">
    <property type="entry name" value="C-type_lectin-like/link_sf"/>
</dbReference>
<feature type="signal peptide" evidence="1">
    <location>
        <begin position="1"/>
        <end position="26"/>
    </location>
</feature>
<dbReference type="Pfam" id="PF13585">
    <property type="entry name" value="CHU_C"/>
    <property type="match status" value="1"/>
</dbReference>
<dbReference type="InterPro" id="IPR044023">
    <property type="entry name" value="Ig_7"/>
</dbReference>
<organism evidence="3 4">
    <name type="scientific">Flavobacterium aureirubrum</name>
    <dbReference type="NCBI Taxonomy" id="3133147"/>
    <lineage>
        <taxon>Bacteria</taxon>
        <taxon>Pseudomonadati</taxon>
        <taxon>Bacteroidota</taxon>
        <taxon>Flavobacteriia</taxon>
        <taxon>Flavobacteriales</taxon>
        <taxon>Flavobacteriaceae</taxon>
        <taxon>Flavobacterium</taxon>
    </lineage>
</organism>
<feature type="chain" id="PRO_5045059012" evidence="1">
    <location>
        <begin position="27"/>
        <end position="690"/>
    </location>
</feature>
<proteinExistence type="predicted"/>